<keyword evidence="16" id="KW-1207">Sterol metabolism</keyword>
<dbReference type="GO" id="GO:0005789">
    <property type="term" value="C:endoplasmic reticulum membrane"/>
    <property type="evidence" value="ECO:0007669"/>
    <property type="project" value="UniProtKB-SubCell"/>
</dbReference>
<dbReference type="SUPFAM" id="SSF50978">
    <property type="entry name" value="WD40 repeat-like"/>
    <property type="match status" value="1"/>
</dbReference>
<dbReference type="InterPro" id="IPR053958">
    <property type="entry name" value="HMGCR/SNAP/NPC1-like_SSD"/>
</dbReference>
<evidence type="ECO:0000256" key="23">
    <source>
        <dbReference type="SAM" id="Phobius"/>
    </source>
</evidence>
<feature type="transmembrane region" description="Helical" evidence="23">
    <location>
        <begin position="350"/>
        <end position="374"/>
    </location>
</feature>
<evidence type="ECO:0000313" key="25">
    <source>
        <dbReference type="EMBL" id="ESO96220.1"/>
    </source>
</evidence>
<keyword evidence="7 21" id="KW-0853">WD repeat</keyword>
<gene>
    <name evidence="25" type="ORF">LOTGIDRAFT_239368</name>
</gene>
<dbReference type="PANTHER" id="PTHR46378">
    <property type="entry name" value="STEROL REGULATORY ELEMENT-BINDING PROTEIN CLEAVAGE-ACTIVATING PROTEIN"/>
    <property type="match status" value="1"/>
</dbReference>
<feature type="transmembrane region" description="Helical" evidence="23">
    <location>
        <begin position="770"/>
        <end position="792"/>
    </location>
</feature>
<evidence type="ECO:0000256" key="6">
    <source>
        <dbReference type="ARBA" id="ARBA00022548"/>
    </source>
</evidence>
<feature type="transmembrane region" description="Helical" evidence="23">
    <location>
        <begin position="386"/>
        <end position="406"/>
    </location>
</feature>
<dbReference type="HOGENOM" id="CLU_006510_0_0_1"/>
<keyword evidence="18" id="KW-0753">Steroid metabolism</keyword>
<accession>V4AN66</accession>
<evidence type="ECO:0000256" key="1">
    <source>
        <dbReference type="ARBA" id="ARBA00004477"/>
    </source>
</evidence>
<comment type="subcellular location">
    <subcellularLocation>
        <location evidence="2">Cytoplasmic vesicle</location>
        <location evidence="2">COPII-coated vesicle membrane</location>
        <topology evidence="2">Multi-pass membrane protein</topology>
    </subcellularLocation>
    <subcellularLocation>
        <location evidence="1">Endoplasmic reticulum membrane</location>
        <topology evidence="1">Multi-pass membrane protein</topology>
    </subcellularLocation>
    <subcellularLocation>
        <location evidence="3">Golgi apparatus membrane</location>
        <topology evidence="3">Multi-pass membrane protein</topology>
    </subcellularLocation>
</comment>
<feature type="transmembrane region" description="Helical" evidence="23">
    <location>
        <begin position="426"/>
        <end position="447"/>
    </location>
</feature>
<proteinExistence type="inferred from homology"/>
<dbReference type="Proteomes" id="UP000030746">
    <property type="component" value="Unassembled WGS sequence"/>
</dbReference>
<reference evidence="25 26" key="1">
    <citation type="journal article" date="2013" name="Nature">
        <title>Insights into bilaterian evolution from three spiralian genomes.</title>
        <authorList>
            <person name="Simakov O."/>
            <person name="Marletaz F."/>
            <person name="Cho S.J."/>
            <person name="Edsinger-Gonzales E."/>
            <person name="Havlak P."/>
            <person name="Hellsten U."/>
            <person name="Kuo D.H."/>
            <person name="Larsson T."/>
            <person name="Lv J."/>
            <person name="Arendt D."/>
            <person name="Savage R."/>
            <person name="Osoegawa K."/>
            <person name="de Jong P."/>
            <person name="Grimwood J."/>
            <person name="Chapman J.A."/>
            <person name="Shapiro H."/>
            <person name="Aerts A."/>
            <person name="Otillar R.P."/>
            <person name="Terry A.Y."/>
            <person name="Boore J.L."/>
            <person name="Grigoriev I.V."/>
            <person name="Lindberg D.R."/>
            <person name="Seaver E.C."/>
            <person name="Weisblat D.A."/>
            <person name="Putnam N.H."/>
            <person name="Rokhsar D.S."/>
        </authorList>
    </citation>
    <scope>NUCLEOTIDE SEQUENCE [LARGE SCALE GENOMIC DNA]</scope>
</reference>
<dbReference type="PANTHER" id="PTHR46378:SF1">
    <property type="entry name" value="STEROL REGULATORY ELEMENT-BINDING PROTEIN CLEAVAGE-ACTIVATING PROTEIN"/>
    <property type="match status" value="1"/>
</dbReference>
<evidence type="ECO:0000259" key="24">
    <source>
        <dbReference type="PROSITE" id="PS50156"/>
    </source>
</evidence>
<evidence type="ECO:0000256" key="16">
    <source>
        <dbReference type="ARBA" id="ARBA00023166"/>
    </source>
</evidence>
<protein>
    <recommendedName>
        <fullName evidence="5">Sterol regulatory element-binding protein cleavage-activating protein</fullName>
    </recommendedName>
</protein>
<dbReference type="Pfam" id="PF12349">
    <property type="entry name" value="Sterol-sensing"/>
    <property type="match status" value="1"/>
</dbReference>
<dbReference type="RefSeq" id="XP_009053091.1">
    <property type="nucleotide sequence ID" value="XM_009054843.1"/>
</dbReference>
<keyword evidence="26" id="KW-1185">Reference proteome</keyword>
<dbReference type="GO" id="GO:0032936">
    <property type="term" value="C:SREBP-SCAP complex"/>
    <property type="evidence" value="ECO:0007669"/>
    <property type="project" value="TreeGrafter"/>
</dbReference>
<keyword evidence="13" id="KW-0443">Lipid metabolism</keyword>
<evidence type="ECO:0000256" key="18">
    <source>
        <dbReference type="ARBA" id="ARBA00023221"/>
    </source>
</evidence>
<evidence type="ECO:0000313" key="26">
    <source>
        <dbReference type="Proteomes" id="UP000030746"/>
    </source>
</evidence>
<feature type="compositionally biased region" description="Polar residues" evidence="22">
    <location>
        <begin position="998"/>
        <end position="1014"/>
    </location>
</feature>
<dbReference type="PROSITE" id="PS00678">
    <property type="entry name" value="WD_REPEATS_1"/>
    <property type="match status" value="1"/>
</dbReference>
<keyword evidence="9" id="KW-0677">Repeat</keyword>
<dbReference type="GO" id="GO:0045540">
    <property type="term" value="P:regulation of cholesterol biosynthetic process"/>
    <property type="evidence" value="ECO:0007669"/>
    <property type="project" value="TreeGrafter"/>
</dbReference>
<evidence type="ECO:0000256" key="7">
    <source>
        <dbReference type="ARBA" id="ARBA00022574"/>
    </source>
</evidence>
<dbReference type="PROSITE" id="PS50082">
    <property type="entry name" value="WD_REPEATS_2"/>
    <property type="match status" value="2"/>
</dbReference>
<keyword evidence="6" id="KW-0153">Cholesterol metabolism</keyword>
<dbReference type="EMBL" id="KB201531">
    <property type="protein sequence ID" value="ESO96220.1"/>
    <property type="molecule type" value="Genomic_DNA"/>
</dbReference>
<feature type="region of interest" description="Disordered" evidence="22">
    <location>
        <begin position="989"/>
        <end position="1014"/>
    </location>
</feature>
<dbReference type="InterPro" id="IPR000731">
    <property type="entry name" value="SSD"/>
</dbReference>
<dbReference type="Pfam" id="PF24006">
    <property type="entry name" value="SCAP_N"/>
    <property type="match status" value="1"/>
</dbReference>
<feature type="domain" description="SSD" evidence="24">
    <location>
        <begin position="321"/>
        <end position="479"/>
    </location>
</feature>
<keyword evidence="8 23" id="KW-0812">Transmembrane</keyword>
<evidence type="ECO:0000256" key="19">
    <source>
        <dbReference type="ARBA" id="ARBA00023329"/>
    </source>
</evidence>
<name>V4AN66_LOTGI</name>
<evidence type="ECO:0000256" key="21">
    <source>
        <dbReference type="PROSITE-ProRule" id="PRU00221"/>
    </source>
</evidence>
<keyword evidence="19" id="KW-0968">Cytoplasmic vesicle</keyword>
<dbReference type="SMART" id="SM00320">
    <property type="entry name" value="WD40"/>
    <property type="match status" value="5"/>
</dbReference>
<dbReference type="InterPro" id="IPR057041">
    <property type="entry name" value="SCAP_N"/>
</dbReference>
<dbReference type="InterPro" id="IPR015943">
    <property type="entry name" value="WD40/YVTN_repeat-like_dom_sf"/>
</dbReference>
<dbReference type="InterPro" id="IPR030225">
    <property type="entry name" value="SCAP"/>
</dbReference>
<dbReference type="InterPro" id="IPR036322">
    <property type="entry name" value="WD40_repeat_dom_sf"/>
</dbReference>
<dbReference type="GO" id="GO:0032933">
    <property type="term" value="P:SREBP signaling pathway"/>
    <property type="evidence" value="ECO:0007669"/>
    <property type="project" value="InterPro"/>
</dbReference>
<feature type="transmembrane region" description="Helical" evidence="23">
    <location>
        <begin position="454"/>
        <end position="479"/>
    </location>
</feature>
<evidence type="ECO:0000256" key="8">
    <source>
        <dbReference type="ARBA" id="ARBA00022692"/>
    </source>
</evidence>
<keyword evidence="15 23" id="KW-0472">Membrane</keyword>
<evidence type="ECO:0000256" key="12">
    <source>
        <dbReference type="ARBA" id="ARBA00023034"/>
    </source>
</evidence>
<dbReference type="OMA" id="IMKQYNV"/>
<keyword evidence="17" id="KW-0325">Glycoprotein</keyword>
<sequence length="1457" mass="164122">MVKLELQFNKNCYGSVQIMTLPSFIARKLKPYKDGIKSCISQIYYTHGLFCASHPYSIITGVIITVMIICYPLANRPHPGNAPVKYTTPLSGYTVPPRVQPLVKSSERHLSYPRWYVGKPEGYIQQIVVKATVSPWKPSKLTLTDSIRAPVSLVFQILDAVNNFQTEVRGEELSVADICLRVSEVVTKGKVKGMLPEYSCLILSPANLWQNQENRFTNDGDILKTIYRRYGQALETPPNLKDLLFGVPWGNTGISRYFSRTKERPIMFAITIITKKYDPSFTQTLRMKLESLFPETSENVNNTEKQHIVHFHYKDIDYVAEYTYLFVAYFAGFLYLYFSAKKIEMVKSKWGLAVSAVAMVIASLLVSVSICTLFGMRPQLNGSEIFPYLVIIIGVENVVVLTKSIVSTPVHLDVKIRVAQGLSKEGWYITKNLFLELVIILIGLFTYVPAIQEFCLFAVVGILSDFCLQVFFFVTVLSVDIRRMELTDLHKQRVLQSVKENDAAVQIEPLYHCPVAGHIKSSSKTHSAKSVPNLDLKDMNLSGKSITPPPSPGADDTFFPSPAILELPRRLKFLYFWAKTRMFQRMIMFCTFVWIVLIFYKTGLVDKLTNQNHPTVSPPTSTADSLLKDEMMDLPTTKFANEGLWGMGRAFVYDDLIGPVEHTELELFNDLSYDHWPTLFGHYNISLFGHYVSILPTIHLSSTINPDMAVNLRHSSDSQSLKDLHSEDTSKPIKQADTLTDEAADDISHYMHMYDPEQLKLYYPKSQKEFFITVCFAILTVIVITYFMVVMYKCMCSRNYAKWRTSWNKFKRQRRSTNRFIKESIPLVLKGHSQDIECLLADVQIIISACLGGELRVWDSNSGELISTLHRNSITPPRRRKPCLGRNIEDSDADLYAEYHGDSFGLDSTGSSETSLSDKSGSLEHSRKFIFDNEPDLSSTICCDFKTPDPKVSKEIPTDGQIGYDFQSRFGKVYEEHWQLVNQVEPMPSARDSRIKSQESSINTSGSTDWENSLRTRSWSAGDSPFSGTVMGPPSAIWCLASDEGLVVVGCGNGRVEVWEAESGLFKCQYEMKTSGVTALSFSGKSVIVARLDGSIDFLHIETFHNPVPQDELRKQLGHVRSMSEVKTNDIMLRLVCQSSVKAHQRPINFLQSSGGRVVSACQDHTLKVFRMEDCLCLYTFYGHEGSITALYLDKLPPYGCVSGSTDKCIRLWDLVMGSCLNILTGHEGTVCNISCTVHHVISIGVDDKLCIWDRYKGFLLHSITVENCCGSNLCLFSNSVFICLQENCCGSNLCLFSNSVFICLQENCCGSNLCLFSNSVFICLQENCCGSNLSLFSNSVFICLQENCCGSNLSLFSNSVFICLQENCCGSNLCLFSNSVLSVYRRIVVVVIYVSEDKLYLCDIVKGKIIRQVQFSDSDQVGFVRKIQAIGNMSIVCDFGKDLQIIHFPTILEKRE</sequence>
<feature type="transmembrane region" description="Helical" evidence="23">
    <location>
        <begin position="319"/>
        <end position="338"/>
    </location>
</feature>
<dbReference type="GeneID" id="20251040"/>
<keyword evidence="11 23" id="KW-1133">Transmembrane helix</keyword>
<keyword evidence="12" id="KW-0333">Golgi apparatus</keyword>
<dbReference type="InterPro" id="IPR019775">
    <property type="entry name" value="WD40_repeat_CS"/>
</dbReference>
<evidence type="ECO:0000256" key="9">
    <source>
        <dbReference type="ARBA" id="ARBA00022737"/>
    </source>
</evidence>
<dbReference type="SUPFAM" id="SSF82866">
    <property type="entry name" value="Multidrug efflux transporter AcrB transmembrane domain"/>
    <property type="match status" value="1"/>
</dbReference>
<keyword evidence="14" id="KW-0446">Lipid-binding</keyword>
<evidence type="ECO:0000256" key="5">
    <source>
        <dbReference type="ARBA" id="ARBA00019541"/>
    </source>
</evidence>
<dbReference type="GO" id="GO:0032934">
    <property type="term" value="F:sterol binding"/>
    <property type="evidence" value="ECO:0007669"/>
    <property type="project" value="InterPro"/>
</dbReference>
<feature type="repeat" description="WD" evidence="21">
    <location>
        <begin position="829"/>
        <end position="868"/>
    </location>
</feature>
<evidence type="ECO:0000256" key="10">
    <source>
        <dbReference type="ARBA" id="ARBA00022824"/>
    </source>
</evidence>
<dbReference type="GO" id="GO:0012507">
    <property type="term" value="C:ER to Golgi transport vesicle membrane"/>
    <property type="evidence" value="ECO:0007669"/>
    <property type="project" value="UniProtKB-SubCell"/>
</dbReference>
<evidence type="ECO:0000256" key="15">
    <source>
        <dbReference type="ARBA" id="ARBA00023136"/>
    </source>
</evidence>
<evidence type="ECO:0000256" key="20">
    <source>
        <dbReference type="ARBA" id="ARBA00045958"/>
    </source>
</evidence>
<dbReference type="GO" id="GO:0000139">
    <property type="term" value="C:Golgi membrane"/>
    <property type="evidence" value="ECO:0007669"/>
    <property type="project" value="UniProtKB-SubCell"/>
</dbReference>
<dbReference type="Gene3D" id="2.130.10.10">
    <property type="entry name" value="YVTN repeat-like/Quinoprotein amine dehydrogenase"/>
    <property type="match status" value="1"/>
</dbReference>
<dbReference type="InterPro" id="IPR057042">
    <property type="entry name" value="Beta-prop_SCAP"/>
</dbReference>
<feature type="repeat" description="WD" evidence="21">
    <location>
        <begin position="1181"/>
        <end position="1223"/>
    </location>
</feature>
<dbReference type="KEGG" id="lgi:LOTGIDRAFT_239368"/>
<evidence type="ECO:0000256" key="4">
    <source>
        <dbReference type="ARBA" id="ARBA00007410"/>
    </source>
</evidence>
<evidence type="ECO:0000256" key="11">
    <source>
        <dbReference type="ARBA" id="ARBA00022989"/>
    </source>
</evidence>
<evidence type="ECO:0000256" key="13">
    <source>
        <dbReference type="ARBA" id="ARBA00023098"/>
    </source>
</evidence>
<evidence type="ECO:0000256" key="22">
    <source>
        <dbReference type="SAM" id="MobiDB-lite"/>
    </source>
</evidence>
<evidence type="ECO:0000256" key="17">
    <source>
        <dbReference type="ARBA" id="ARBA00023180"/>
    </source>
</evidence>
<feature type="transmembrane region" description="Helical" evidence="23">
    <location>
        <begin position="582"/>
        <end position="600"/>
    </location>
</feature>
<dbReference type="InterPro" id="IPR001680">
    <property type="entry name" value="WD40_rpt"/>
</dbReference>
<dbReference type="PROSITE" id="PS50156">
    <property type="entry name" value="SSD"/>
    <property type="match status" value="1"/>
</dbReference>
<dbReference type="GO" id="GO:0008203">
    <property type="term" value="P:cholesterol metabolic process"/>
    <property type="evidence" value="ECO:0007669"/>
    <property type="project" value="UniProtKB-KW"/>
</dbReference>
<evidence type="ECO:0000256" key="14">
    <source>
        <dbReference type="ARBA" id="ARBA00023121"/>
    </source>
</evidence>
<organism evidence="25 26">
    <name type="scientific">Lottia gigantea</name>
    <name type="common">Giant owl limpet</name>
    <dbReference type="NCBI Taxonomy" id="225164"/>
    <lineage>
        <taxon>Eukaryota</taxon>
        <taxon>Metazoa</taxon>
        <taxon>Spiralia</taxon>
        <taxon>Lophotrochozoa</taxon>
        <taxon>Mollusca</taxon>
        <taxon>Gastropoda</taxon>
        <taxon>Patellogastropoda</taxon>
        <taxon>Lottioidea</taxon>
        <taxon>Lottiidae</taxon>
        <taxon>Lottia</taxon>
    </lineage>
</organism>
<evidence type="ECO:0000256" key="3">
    <source>
        <dbReference type="ARBA" id="ARBA00004653"/>
    </source>
</evidence>
<dbReference type="Pfam" id="PF24017">
    <property type="entry name" value="Beta-prop_SCAP"/>
    <property type="match status" value="1"/>
</dbReference>
<dbReference type="OrthoDB" id="361494at2759"/>
<keyword evidence="10" id="KW-0256">Endoplasmic reticulum</keyword>
<evidence type="ECO:0000256" key="2">
    <source>
        <dbReference type="ARBA" id="ARBA00004557"/>
    </source>
</evidence>
<dbReference type="STRING" id="225164.V4AN66"/>
<comment type="similarity">
    <text evidence="4">Belongs to the WD repeat SCAP family.</text>
</comment>
<dbReference type="CTD" id="20251040"/>
<comment type="function">
    <text evidence="20">Escort protein required for cholesterol as well as lipid homeostasis. Regulates export of the SCAP-SREBP complex from the endoplasmic reticulum to the Golgi upon low cholesterol, thereby regulating the processing of sterol regulatory element-binding proteins (SREBPs) SREBF1/SREBP1 and SREBF2/SREBP2. At high sterol concentrations, formation of a ternary complex with INSIG (INSIG1 or INSIG2) leads to mask the ER export signal in SCAP, promoting retention of the complex in the endoplasmic reticulum. Low sterol concentrations trigger release of INSIG, a conformational change in the SSD domain of SCAP, unmasking of the ER export signal, promoting recruitment into COPII-coated vesicles and transport of the SCAP-SREBP to the Golgi: in the Golgi, SREBPs are then processed, releasing the transcription factor fragment of SREBPs from the membrane, its import into the nucleus and up-regulation of LDLR, INSIG1 and the mevalonate pathway. Binds cholesterol via its SSD domain.</text>
</comment>